<keyword evidence="1" id="KW-0812">Transmembrane</keyword>
<proteinExistence type="predicted"/>
<evidence type="ECO:0000256" key="1">
    <source>
        <dbReference type="SAM" id="Phobius"/>
    </source>
</evidence>
<name>A0A401TKJ9_CHIPU</name>
<evidence type="ECO:0000313" key="3">
    <source>
        <dbReference type="Proteomes" id="UP000287033"/>
    </source>
</evidence>
<accession>A0A401TKJ9</accession>
<feature type="transmembrane region" description="Helical" evidence="1">
    <location>
        <begin position="17"/>
        <end position="37"/>
    </location>
</feature>
<keyword evidence="1" id="KW-1133">Transmembrane helix</keyword>
<organism evidence="2 3">
    <name type="scientific">Chiloscyllium punctatum</name>
    <name type="common">Brownbanded bambooshark</name>
    <name type="synonym">Hemiscyllium punctatum</name>
    <dbReference type="NCBI Taxonomy" id="137246"/>
    <lineage>
        <taxon>Eukaryota</taxon>
        <taxon>Metazoa</taxon>
        <taxon>Chordata</taxon>
        <taxon>Craniata</taxon>
        <taxon>Vertebrata</taxon>
        <taxon>Chondrichthyes</taxon>
        <taxon>Elasmobranchii</taxon>
        <taxon>Galeomorphii</taxon>
        <taxon>Galeoidea</taxon>
        <taxon>Orectolobiformes</taxon>
        <taxon>Hemiscylliidae</taxon>
        <taxon>Chiloscyllium</taxon>
    </lineage>
</organism>
<dbReference type="Proteomes" id="UP000287033">
    <property type="component" value="Unassembled WGS sequence"/>
</dbReference>
<keyword evidence="1" id="KW-0472">Membrane</keyword>
<feature type="non-terminal residue" evidence="2">
    <location>
        <position position="1"/>
    </location>
</feature>
<evidence type="ECO:0000313" key="2">
    <source>
        <dbReference type="EMBL" id="GCC43158.1"/>
    </source>
</evidence>
<comment type="caution">
    <text evidence="2">The sequence shown here is derived from an EMBL/GenBank/DDBJ whole genome shotgun (WGS) entry which is preliminary data.</text>
</comment>
<dbReference type="AlphaFoldDB" id="A0A401TKJ9"/>
<dbReference type="EMBL" id="BEZZ01097241">
    <property type="protein sequence ID" value="GCC43158.1"/>
    <property type="molecule type" value="Genomic_DNA"/>
</dbReference>
<protein>
    <submittedName>
        <fullName evidence="2">Uncharacterized protein</fullName>
    </submittedName>
</protein>
<sequence>FYNGCKRFGATCTHANYSGSETTLKGLCILGMLFFILKRSRRKQCIAERDMTEVRLMLATKSKI</sequence>
<keyword evidence="3" id="KW-1185">Reference proteome</keyword>
<gene>
    <name evidence="2" type="ORF">chiPu_0027190</name>
</gene>
<reference evidence="2 3" key="1">
    <citation type="journal article" date="2018" name="Nat. Ecol. Evol.">
        <title>Shark genomes provide insights into elasmobranch evolution and the origin of vertebrates.</title>
        <authorList>
            <person name="Hara Y"/>
            <person name="Yamaguchi K"/>
            <person name="Onimaru K"/>
            <person name="Kadota M"/>
            <person name="Koyanagi M"/>
            <person name="Keeley SD"/>
            <person name="Tatsumi K"/>
            <person name="Tanaka K"/>
            <person name="Motone F"/>
            <person name="Kageyama Y"/>
            <person name="Nozu R"/>
            <person name="Adachi N"/>
            <person name="Nishimura O"/>
            <person name="Nakagawa R"/>
            <person name="Tanegashima C"/>
            <person name="Kiyatake I"/>
            <person name="Matsumoto R"/>
            <person name="Murakumo K"/>
            <person name="Nishida K"/>
            <person name="Terakita A"/>
            <person name="Kuratani S"/>
            <person name="Sato K"/>
            <person name="Hyodo S Kuraku.S."/>
        </authorList>
    </citation>
    <scope>NUCLEOTIDE SEQUENCE [LARGE SCALE GENOMIC DNA]</scope>
</reference>